<evidence type="ECO:0000256" key="1">
    <source>
        <dbReference type="SAM" id="SignalP"/>
    </source>
</evidence>
<accession>A0ABT1SPD3</accession>
<dbReference type="Proteomes" id="UP001206692">
    <property type="component" value="Unassembled WGS sequence"/>
</dbReference>
<sequence>MKLKGICLIAAAVLSIGTASLAKDKGTLTKFPNWGVITVPNDIYMQKGTQPMLTAADTQNDVTALFEKIFPLQPETYQVVKKDDADFQYAYLMHYTASLWDVRAAVYGENRENAYLRDIGGRPDPKTLMDRLNQNMANRLPDGFRLTEPVTAKKYKGRVFYEWTVEKSLVINSNAFTEMIHGLAWQHGDTMEIAVILGNVAKSGDDDIISTMTDMLKDANKMPKK</sequence>
<proteinExistence type="predicted"/>
<keyword evidence="1" id="KW-0732">Signal</keyword>
<dbReference type="RefSeq" id="WP_227163099.1">
    <property type="nucleotide sequence ID" value="NZ_JAJCIO010000001.1"/>
</dbReference>
<keyword evidence="3" id="KW-1185">Reference proteome</keyword>
<organism evidence="2 3">
    <name type="scientific">Megasphaera massiliensis</name>
    <dbReference type="NCBI Taxonomy" id="1232428"/>
    <lineage>
        <taxon>Bacteria</taxon>
        <taxon>Bacillati</taxon>
        <taxon>Bacillota</taxon>
        <taxon>Negativicutes</taxon>
        <taxon>Veillonellales</taxon>
        <taxon>Veillonellaceae</taxon>
        <taxon>Megasphaera</taxon>
    </lineage>
</organism>
<name>A0ABT1SPD3_9FIRM</name>
<comment type="caution">
    <text evidence="2">The sequence shown here is derived from an EMBL/GenBank/DDBJ whole genome shotgun (WGS) entry which is preliminary data.</text>
</comment>
<feature type="chain" id="PRO_5046781161" evidence="1">
    <location>
        <begin position="23"/>
        <end position="225"/>
    </location>
</feature>
<evidence type="ECO:0000313" key="2">
    <source>
        <dbReference type="EMBL" id="MCQ5341721.1"/>
    </source>
</evidence>
<gene>
    <name evidence="2" type="ORF">NE675_01540</name>
</gene>
<feature type="signal peptide" evidence="1">
    <location>
        <begin position="1"/>
        <end position="22"/>
    </location>
</feature>
<reference evidence="2 3" key="1">
    <citation type="submission" date="2022-06" db="EMBL/GenBank/DDBJ databases">
        <title>Isolation of gut microbiota from human fecal samples.</title>
        <authorList>
            <person name="Pamer E.G."/>
            <person name="Barat B."/>
            <person name="Waligurski E."/>
            <person name="Medina S."/>
            <person name="Paddock L."/>
            <person name="Mostad J."/>
        </authorList>
    </citation>
    <scope>NUCLEOTIDE SEQUENCE [LARGE SCALE GENOMIC DNA]</scope>
    <source>
        <strain evidence="2 3">DFI.1.1</strain>
    </source>
</reference>
<dbReference type="EMBL" id="JANGEW010000001">
    <property type="protein sequence ID" value="MCQ5341721.1"/>
    <property type="molecule type" value="Genomic_DNA"/>
</dbReference>
<protein>
    <submittedName>
        <fullName evidence="2">Uncharacterized protein</fullName>
    </submittedName>
</protein>
<evidence type="ECO:0000313" key="3">
    <source>
        <dbReference type="Proteomes" id="UP001206692"/>
    </source>
</evidence>